<reference evidence="1" key="1">
    <citation type="journal article" date="2023" name="Mol. Biol. Evol.">
        <title>Third-Generation Sequencing Reveals the Adaptive Role of the Epigenome in Three Deep-Sea Polychaetes.</title>
        <authorList>
            <person name="Perez M."/>
            <person name="Aroh O."/>
            <person name="Sun Y."/>
            <person name="Lan Y."/>
            <person name="Juniper S.K."/>
            <person name="Young C.R."/>
            <person name="Angers B."/>
            <person name="Qian P.Y."/>
        </authorList>
    </citation>
    <scope>NUCLEOTIDE SEQUENCE</scope>
    <source>
        <strain evidence="1">R07B-5</strain>
    </source>
</reference>
<organism evidence="1 2">
    <name type="scientific">Ridgeia piscesae</name>
    <name type="common">Tubeworm</name>
    <dbReference type="NCBI Taxonomy" id="27915"/>
    <lineage>
        <taxon>Eukaryota</taxon>
        <taxon>Metazoa</taxon>
        <taxon>Spiralia</taxon>
        <taxon>Lophotrochozoa</taxon>
        <taxon>Annelida</taxon>
        <taxon>Polychaeta</taxon>
        <taxon>Sedentaria</taxon>
        <taxon>Canalipalpata</taxon>
        <taxon>Sabellida</taxon>
        <taxon>Siboglinidae</taxon>
        <taxon>Ridgeia</taxon>
    </lineage>
</organism>
<comment type="caution">
    <text evidence="1">The sequence shown here is derived from an EMBL/GenBank/DDBJ whole genome shotgun (WGS) entry which is preliminary data.</text>
</comment>
<name>A0AAD9UDW8_RIDPI</name>
<proteinExistence type="predicted"/>
<evidence type="ECO:0000313" key="1">
    <source>
        <dbReference type="EMBL" id="KAK2185750.1"/>
    </source>
</evidence>
<dbReference type="Proteomes" id="UP001209878">
    <property type="component" value="Unassembled WGS sequence"/>
</dbReference>
<dbReference type="AlphaFoldDB" id="A0AAD9UDW8"/>
<accession>A0AAD9UDW8</accession>
<evidence type="ECO:0000313" key="2">
    <source>
        <dbReference type="Proteomes" id="UP001209878"/>
    </source>
</evidence>
<gene>
    <name evidence="1" type="ORF">NP493_223g01024</name>
</gene>
<dbReference type="EMBL" id="JAODUO010000224">
    <property type="protein sequence ID" value="KAK2185750.1"/>
    <property type="molecule type" value="Genomic_DNA"/>
</dbReference>
<protein>
    <submittedName>
        <fullName evidence="1">Uncharacterized protein</fullName>
    </submittedName>
</protein>
<keyword evidence="2" id="KW-1185">Reference proteome</keyword>
<sequence length="108" mass="12146">MSTVKNVVVRESSQYLSAWPHTPAMLHAVDRSPMTIATDVRDNFGSLEKIAWEHFSVQIYLLCGYQPVGCNHRPCAVCTPTLEGQLCTQLYAAEQFVLVKTWCSVQLE</sequence>